<dbReference type="Pfam" id="PF00059">
    <property type="entry name" value="Lectin_C"/>
    <property type="match status" value="1"/>
</dbReference>
<keyword evidence="4" id="KW-1185">Reference proteome</keyword>
<dbReference type="Proteomes" id="UP000228934">
    <property type="component" value="Unassembled WGS sequence"/>
</dbReference>
<reference evidence="4" key="1">
    <citation type="journal article" date="2017" name="Nat. Commun.">
        <title>The North American bullfrog draft genome provides insight into hormonal regulation of long noncoding RNA.</title>
        <authorList>
            <person name="Hammond S.A."/>
            <person name="Warren R.L."/>
            <person name="Vandervalk B.P."/>
            <person name="Kucuk E."/>
            <person name="Khan H."/>
            <person name="Gibb E.A."/>
            <person name="Pandoh P."/>
            <person name="Kirk H."/>
            <person name="Zhao Y."/>
            <person name="Jones M."/>
            <person name="Mungall A.J."/>
            <person name="Coope R."/>
            <person name="Pleasance S."/>
            <person name="Moore R.A."/>
            <person name="Holt R.A."/>
            <person name="Round J.M."/>
            <person name="Ohora S."/>
            <person name="Walle B.V."/>
            <person name="Veldhoen N."/>
            <person name="Helbing C.C."/>
            <person name="Birol I."/>
        </authorList>
    </citation>
    <scope>NUCLEOTIDE SEQUENCE [LARGE SCALE GENOMIC DNA]</scope>
</reference>
<dbReference type="EMBL" id="KV943153">
    <property type="protein sequence ID" value="PIO28252.1"/>
    <property type="molecule type" value="Genomic_DNA"/>
</dbReference>
<dbReference type="SUPFAM" id="SSF56436">
    <property type="entry name" value="C-type lectin-like"/>
    <property type="match status" value="1"/>
</dbReference>
<dbReference type="InterPro" id="IPR050111">
    <property type="entry name" value="C-type_lectin/snaclec_domain"/>
</dbReference>
<dbReference type="InterPro" id="IPR001304">
    <property type="entry name" value="C-type_lectin-like"/>
</dbReference>
<dbReference type="InterPro" id="IPR016186">
    <property type="entry name" value="C-type_lectin-like/link_sf"/>
</dbReference>
<gene>
    <name evidence="3" type="ORF">AB205_0202100</name>
</gene>
<evidence type="ECO:0000313" key="4">
    <source>
        <dbReference type="Proteomes" id="UP000228934"/>
    </source>
</evidence>
<name>A0A2G9RK34_AQUCT</name>
<dbReference type="PANTHER" id="PTHR22803">
    <property type="entry name" value="MANNOSE, PHOSPHOLIPASE, LECTIN RECEPTOR RELATED"/>
    <property type="match status" value="1"/>
</dbReference>
<proteinExistence type="predicted"/>
<sequence length="89" mass="10438">NFLKNSLRGIANKQFFWVGLTDADGTWRWVDGTSYDITPKFWRNSQPDDWKGHGLGGGEDCGMLWHEYDWNDGHCSEKIKYICEKKMTF</sequence>
<evidence type="ECO:0000256" key="1">
    <source>
        <dbReference type="ARBA" id="ARBA00023157"/>
    </source>
</evidence>
<feature type="domain" description="C-type lectin" evidence="2">
    <location>
        <begin position="1"/>
        <end position="84"/>
    </location>
</feature>
<dbReference type="PROSITE" id="PS50041">
    <property type="entry name" value="C_TYPE_LECTIN_2"/>
    <property type="match status" value="1"/>
</dbReference>
<evidence type="ECO:0000259" key="2">
    <source>
        <dbReference type="PROSITE" id="PS50041"/>
    </source>
</evidence>
<dbReference type="InterPro" id="IPR018378">
    <property type="entry name" value="C-type_lectin_CS"/>
</dbReference>
<dbReference type="Gene3D" id="3.10.100.10">
    <property type="entry name" value="Mannose-Binding Protein A, subunit A"/>
    <property type="match status" value="1"/>
</dbReference>
<dbReference type="InterPro" id="IPR016187">
    <property type="entry name" value="CTDL_fold"/>
</dbReference>
<evidence type="ECO:0000313" key="3">
    <source>
        <dbReference type="EMBL" id="PIO28252.1"/>
    </source>
</evidence>
<feature type="non-terminal residue" evidence="3">
    <location>
        <position position="1"/>
    </location>
</feature>
<dbReference type="OrthoDB" id="2142683at2759"/>
<keyword evidence="1" id="KW-1015">Disulfide bond</keyword>
<protein>
    <recommendedName>
        <fullName evidence="2">C-type lectin domain-containing protein</fullName>
    </recommendedName>
</protein>
<dbReference type="PROSITE" id="PS00615">
    <property type="entry name" value="C_TYPE_LECTIN_1"/>
    <property type="match status" value="1"/>
</dbReference>
<accession>A0A2G9RK34</accession>
<dbReference type="AlphaFoldDB" id="A0A2G9RK34"/>
<organism evidence="3 4">
    <name type="scientific">Aquarana catesbeiana</name>
    <name type="common">American bullfrog</name>
    <name type="synonym">Rana catesbeiana</name>
    <dbReference type="NCBI Taxonomy" id="8400"/>
    <lineage>
        <taxon>Eukaryota</taxon>
        <taxon>Metazoa</taxon>
        <taxon>Chordata</taxon>
        <taxon>Craniata</taxon>
        <taxon>Vertebrata</taxon>
        <taxon>Euteleostomi</taxon>
        <taxon>Amphibia</taxon>
        <taxon>Batrachia</taxon>
        <taxon>Anura</taxon>
        <taxon>Neobatrachia</taxon>
        <taxon>Ranoidea</taxon>
        <taxon>Ranidae</taxon>
        <taxon>Aquarana</taxon>
    </lineage>
</organism>